<reference evidence="4" key="1">
    <citation type="journal article" date="2020" name="mSystems">
        <title>Genome- and Community-Level Interaction Insights into Carbon Utilization and Element Cycling Functions of Hydrothermarchaeota in Hydrothermal Sediment.</title>
        <authorList>
            <person name="Zhou Z."/>
            <person name="Liu Y."/>
            <person name="Xu W."/>
            <person name="Pan J."/>
            <person name="Luo Z.H."/>
            <person name="Li M."/>
        </authorList>
    </citation>
    <scope>NUCLEOTIDE SEQUENCE [LARGE SCALE GENOMIC DNA]</scope>
    <source>
        <strain evidence="4">SpSt-769</strain>
    </source>
</reference>
<dbReference type="GO" id="GO:0004386">
    <property type="term" value="F:helicase activity"/>
    <property type="evidence" value="ECO:0007669"/>
    <property type="project" value="UniProtKB-KW"/>
</dbReference>
<keyword evidence="4" id="KW-0067">ATP-binding</keyword>
<dbReference type="PANTHER" id="PTHR10799">
    <property type="entry name" value="SNF2/RAD54 HELICASE FAMILY"/>
    <property type="match status" value="1"/>
</dbReference>
<dbReference type="EMBL" id="DTGT01000386">
    <property type="protein sequence ID" value="HGH61967.1"/>
    <property type="molecule type" value="Genomic_DNA"/>
</dbReference>
<gene>
    <name evidence="4" type="ORF">ENV54_11805</name>
</gene>
<dbReference type="GO" id="GO:0016787">
    <property type="term" value="F:hydrolase activity"/>
    <property type="evidence" value="ECO:0007669"/>
    <property type="project" value="UniProtKB-KW"/>
</dbReference>
<dbReference type="PROSITE" id="PS51192">
    <property type="entry name" value="HELICASE_ATP_BIND_1"/>
    <property type="match status" value="1"/>
</dbReference>
<dbReference type="Pfam" id="PF00176">
    <property type="entry name" value="SNF2-rel_dom"/>
    <property type="match status" value="1"/>
</dbReference>
<dbReference type="Gene3D" id="3.40.50.300">
    <property type="entry name" value="P-loop containing nucleotide triphosphate hydrolases"/>
    <property type="match status" value="1"/>
</dbReference>
<evidence type="ECO:0000256" key="1">
    <source>
        <dbReference type="ARBA" id="ARBA00022801"/>
    </source>
</evidence>
<feature type="domain" description="Helicase C-terminal" evidence="3">
    <location>
        <begin position="865"/>
        <end position="1018"/>
    </location>
</feature>
<protein>
    <submittedName>
        <fullName evidence="4">DEAD/DEAH box helicase</fullName>
    </submittedName>
</protein>
<evidence type="ECO:0000259" key="3">
    <source>
        <dbReference type="PROSITE" id="PS51194"/>
    </source>
</evidence>
<evidence type="ECO:0000313" key="4">
    <source>
        <dbReference type="EMBL" id="HGH61967.1"/>
    </source>
</evidence>
<dbReference type="CDD" id="cd18793">
    <property type="entry name" value="SF2_C_SNF"/>
    <property type="match status" value="1"/>
</dbReference>
<keyword evidence="4" id="KW-0347">Helicase</keyword>
<dbReference type="SUPFAM" id="SSF52540">
    <property type="entry name" value="P-loop containing nucleoside triphosphate hydrolases"/>
    <property type="match status" value="2"/>
</dbReference>
<dbReference type="PROSITE" id="PS51194">
    <property type="entry name" value="HELICASE_CTER"/>
    <property type="match status" value="1"/>
</dbReference>
<proteinExistence type="predicted"/>
<sequence length="1033" mass="118531">MFGKVIHFNKNSSTTTESSNLPSEITNQFKNEILAKGLQIAESSRISHINFGREAYFALVTDSTGKPVYVHLILDPTTKLLSRATCGCFRSSTRTYCHHIVSLVRYILRPDPVTGKLRSLCDDFQDSFWYEISWFGYKNYGDSILGFRAQVNHGDEGLRIVFMDKSAKEVLAFMPGACLVDEYLYDFFEVINRDIDPAVFKAMYGRKLKDSHVPSQRRRPWGYTTAEEEINRKGMKSNRQQYEDSMWHRIAKVAFLVSGRQSQNFHFKFLEHKEGLIVEGFDEEGSTILRFVPPRTAIGAIIELGEKKGVIGEELPLQTRSLKTGYRIDLEEDSSLCITPIVENPDPNAEADEQYLCRIDLEHQLYGSYYYFPQWGFFRIEVPGTSGLPAEYFSPQKIIRVPPDQITAFLEQHGDLLRNEPGILVDDALLQRKTVENYRVVTADHKSVTQDGITLNITYEFGDFSLTLRDIYEAKKYGKKFLIRGDKWVDTGSAEFSWVDALDEGAVSSNNTLVLGRREYLRFVALHERLEKKFSTAKLKEWFTSLERLKPPKRPPALADMKGTLRGYQKTGYGWLWFLYENGFSGLLCDDMGLGKTHQVMALMTGILRRKKDASPQPKFLVICPTSVLSHWKDKVNEYCPLLNPYVYHGTDRIFHEAFQEHTLIITSYGIALRDIEILADFRFELLVLDEIQAVKNKATKTYAAVKALEASCTLGLTGTPIENSVSDLKSLFDIILPGYLLSDSQFEKFFRYPIDEGAEDAVAREKLARLISPFVLRRKKEQVLKELPEKIEDVRRCSLSGDQLKFYRDLVNNQGQELVQKLKDPDEKVPYMHIFALLNYLKQVCDHPALLEGERTNYKKYSSGKWDLFIELLEESLGSGQKVVVFSQYVKMLELIESYLTDNGIEFATIKGHTRRRAEAVTRFNTDPRCMVFSASLRASGLGIDLTGASVVIHYDRWWNSAREDQATDRVHRIGQKRGVQVFKLVTEDTLEEKIDKIISKKKELMNSIVRHDDKGVLKYFTREDLIELMSI</sequence>
<comment type="caution">
    <text evidence="4">The sequence shown here is derived from an EMBL/GenBank/DDBJ whole genome shotgun (WGS) entry which is preliminary data.</text>
</comment>
<dbReference type="GO" id="GO:0005524">
    <property type="term" value="F:ATP binding"/>
    <property type="evidence" value="ECO:0007669"/>
    <property type="project" value="InterPro"/>
</dbReference>
<dbReference type="SMART" id="SM00490">
    <property type="entry name" value="HELICc"/>
    <property type="match status" value="1"/>
</dbReference>
<dbReference type="Gene3D" id="3.40.50.10810">
    <property type="entry name" value="Tandem AAA-ATPase domain"/>
    <property type="match status" value="1"/>
</dbReference>
<dbReference type="InterPro" id="IPR027417">
    <property type="entry name" value="P-loop_NTPase"/>
</dbReference>
<dbReference type="AlphaFoldDB" id="A0A7C4ATK0"/>
<dbReference type="InterPro" id="IPR001650">
    <property type="entry name" value="Helicase_C-like"/>
</dbReference>
<evidence type="ECO:0000259" key="2">
    <source>
        <dbReference type="PROSITE" id="PS51192"/>
    </source>
</evidence>
<keyword evidence="1" id="KW-0378">Hydrolase</keyword>
<keyword evidence="4" id="KW-0547">Nucleotide-binding</keyword>
<dbReference type="InterPro" id="IPR014001">
    <property type="entry name" value="Helicase_ATP-bd"/>
</dbReference>
<organism evidence="4">
    <name type="scientific">Desulfomonile tiedjei</name>
    <dbReference type="NCBI Taxonomy" id="2358"/>
    <lineage>
        <taxon>Bacteria</taxon>
        <taxon>Pseudomonadati</taxon>
        <taxon>Thermodesulfobacteriota</taxon>
        <taxon>Desulfomonilia</taxon>
        <taxon>Desulfomonilales</taxon>
        <taxon>Desulfomonilaceae</taxon>
        <taxon>Desulfomonile</taxon>
    </lineage>
</organism>
<dbReference type="InterPro" id="IPR038718">
    <property type="entry name" value="SNF2-like_sf"/>
</dbReference>
<name>A0A7C4ATK0_9BACT</name>
<dbReference type="SMART" id="SM00487">
    <property type="entry name" value="DEXDc"/>
    <property type="match status" value="1"/>
</dbReference>
<dbReference type="InterPro" id="IPR049730">
    <property type="entry name" value="SNF2/RAD54-like_C"/>
</dbReference>
<accession>A0A7C4ATK0</accession>
<feature type="domain" description="Helicase ATP-binding" evidence="2">
    <location>
        <begin position="577"/>
        <end position="739"/>
    </location>
</feature>
<dbReference type="InterPro" id="IPR000330">
    <property type="entry name" value="SNF2_N"/>
</dbReference>
<dbReference type="Pfam" id="PF00271">
    <property type="entry name" value="Helicase_C"/>
    <property type="match status" value="1"/>
</dbReference>